<feature type="region of interest" description="Disordered" evidence="1">
    <location>
        <begin position="287"/>
        <end position="315"/>
    </location>
</feature>
<name>A0A3R7P134_PENVA</name>
<reference evidence="3 4" key="1">
    <citation type="submission" date="2018-04" db="EMBL/GenBank/DDBJ databases">
        <authorList>
            <person name="Zhang X."/>
            <person name="Yuan J."/>
            <person name="Li F."/>
            <person name="Xiang J."/>
        </authorList>
    </citation>
    <scope>NUCLEOTIDE SEQUENCE [LARGE SCALE GENOMIC DNA]</scope>
    <source>
        <tissue evidence="3">Muscle</tissue>
    </source>
</reference>
<evidence type="ECO:0000313" key="3">
    <source>
        <dbReference type="EMBL" id="ROT72533.1"/>
    </source>
</evidence>
<feature type="transmembrane region" description="Helical" evidence="2">
    <location>
        <begin position="21"/>
        <end position="46"/>
    </location>
</feature>
<comment type="caution">
    <text evidence="3">The sequence shown here is derived from an EMBL/GenBank/DDBJ whole genome shotgun (WGS) entry which is preliminary data.</text>
</comment>
<gene>
    <name evidence="3" type="ORF">C7M84_009065</name>
</gene>
<dbReference type="EMBL" id="QCYY01002138">
    <property type="protein sequence ID" value="ROT72533.1"/>
    <property type="molecule type" value="Genomic_DNA"/>
</dbReference>
<dbReference type="AlphaFoldDB" id="A0A3R7P134"/>
<keyword evidence="2" id="KW-1133">Transmembrane helix</keyword>
<evidence type="ECO:0000313" key="4">
    <source>
        <dbReference type="Proteomes" id="UP000283509"/>
    </source>
</evidence>
<protein>
    <submittedName>
        <fullName evidence="3">Uncharacterized protein</fullName>
    </submittedName>
</protein>
<keyword evidence="2" id="KW-0812">Transmembrane</keyword>
<evidence type="ECO:0000256" key="1">
    <source>
        <dbReference type="SAM" id="MobiDB-lite"/>
    </source>
</evidence>
<keyword evidence="4" id="KW-1185">Reference proteome</keyword>
<accession>A0A3R7P134</accession>
<proteinExistence type="predicted"/>
<dbReference type="Proteomes" id="UP000283509">
    <property type="component" value="Unassembled WGS sequence"/>
</dbReference>
<feature type="compositionally biased region" description="Low complexity" evidence="1">
    <location>
        <begin position="289"/>
        <end position="306"/>
    </location>
</feature>
<feature type="region of interest" description="Disordered" evidence="1">
    <location>
        <begin position="244"/>
        <end position="271"/>
    </location>
</feature>
<organism evidence="3 4">
    <name type="scientific">Penaeus vannamei</name>
    <name type="common">Whiteleg shrimp</name>
    <name type="synonym">Litopenaeus vannamei</name>
    <dbReference type="NCBI Taxonomy" id="6689"/>
    <lineage>
        <taxon>Eukaryota</taxon>
        <taxon>Metazoa</taxon>
        <taxon>Ecdysozoa</taxon>
        <taxon>Arthropoda</taxon>
        <taxon>Crustacea</taxon>
        <taxon>Multicrustacea</taxon>
        <taxon>Malacostraca</taxon>
        <taxon>Eumalacostraca</taxon>
        <taxon>Eucarida</taxon>
        <taxon>Decapoda</taxon>
        <taxon>Dendrobranchiata</taxon>
        <taxon>Penaeoidea</taxon>
        <taxon>Penaeidae</taxon>
        <taxon>Penaeus</taxon>
    </lineage>
</organism>
<keyword evidence="2" id="KW-0472">Membrane</keyword>
<reference evidence="3 4" key="2">
    <citation type="submission" date="2019-01" db="EMBL/GenBank/DDBJ databases">
        <title>The decoding of complex shrimp genome reveals the adaptation for benthos swimmer, frequently molting mechanism and breeding impact on genome.</title>
        <authorList>
            <person name="Sun Y."/>
            <person name="Gao Y."/>
            <person name="Yu Y."/>
        </authorList>
    </citation>
    <scope>NUCLEOTIDE SEQUENCE [LARGE SCALE GENOMIC DNA]</scope>
    <source>
        <tissue evidence="3">Muscle</tissue>
    </source>
</reference>
<evidence type="ECO:0000256" key="2">
    <source>
        <dbReference type="SAM" id="Phobius"/>
    </source>
</evidence>
<sequence length="549" mass="59960">MAECMTKERRFNPEITRLPYFFSLFSSLSLHLSFPLSFFSLIPSLAPSFPLISPFPYLSSSLASHFPYSSLFPSLLHSPPLPPSFLLLPLIPSSRSTISSRLFPPLFSLFPPPSTHPLSPSLFPPLPPSLPPLPKPLLSLDHFLFFFPLSLPSFSPPSTHPLSPSLFSPTPLPSPPLSSIISSSFSPLSSLFPFPLPLIPSFPLLFLTPSLPPSFLPRHPNPPLSSIISSPPFSPSLSPLPPLCLHRPSEGKQTSRSKKQDSIKHKQASAQSPLFKKRPLFSLHPHGTSFSPSSSSSSSSSSLLGQPPRPPPPPLRIFSYAAPSLSLPSSSYPPLSPPLPLLSPTSPLFFFFLHPSFLSSSPSSSLSPSPPPPPRLVFHSLDQSPTHFELQNTSYKASHFHNPPPLCLPLSSISLSWSIFLLDSFSNLSLFLTYFSVSLSLLLPQPLSLTLIFLSPPLFFLSSSTPFSSSSSPFPSPPFLFSPPFSSSPFPFPLPPFLFLSFSSSSSPLPPFLHLSLSPFLFHPTPLFPPPFSPHSNFNQTCSEYILFG</sequence>